<comment type="caution">
    <text evidence="2">The sequence shown here is derived from an EMBL/GenBank/DDBJ whole genome shotgun (WGS) entry which is preliminary data.</text>
</comment>
<evidence type="ECO:0000313" key="3">
    <source>
        <dbReference type="Proteomes" id="UP000284706"/>
    </source>
</evidence>
<keyword evidence="3" id="KW-1185">Reference proteome</keyword>
<dbReference type="InParanoid" id="A0A409X804"/>
<dbReference type="AlphaFoldDB" id="A0A409X804"/>
<evidence type="ECO:0000313" key="2">
    <source>
        <dbReference type="EMBL" id="PPQ86896.1"/>
    </source>
</evidence>
<organism evidence="2 3">
    <name type="scientific">Gymnopilus dilepis</name>
    <dbReference type="NCBI Taxonomy" id="231916"/>
    <lineage>
        <taxon>Eukaryota</taxon>
        <taxon>Fungi</taxon>
        <taxon>Dikarya</taxon>
        <taxon>Basidiomycota</taxon>
        <taxon>Agaricomycotina</taxon>
        <taxon>Agaricomycetes</taxon>
        <taxon>Agaricomycetidae</taxon>
        <taxon>Agaricales</taxon>
        <taxon>Agaricineae</taxon>
        <taxon>Hymenogastraceae</taxon>
        <taxon>Gymnopilus</taxon>
    </lineage>
</organism>
<evidence type="ECO:0000256" key="1">
    <source>
        <dbReference type="SAM" id="MobiDB-lite"/>
    </source>
</evidence>
<protein>
    <submittedName>
        <fullName evidence="2">Uncharacterized protein</fullName>
    </submittedName>
</protein>
<gene>
    <name evidence="2" type="ORF">CVT26_007831</name>
</gene>
<reference evidence="2 3" key="1">
    <citation type="journal article" date="2018" name="Evol. Lett.">
        <title>Horizontal gene cluster transfer increased hallucinogenic mushroom diversity.</title>
        <authorList>
            <person name="Reynolds H.T."/>
            <person name="Vijayakumar V."/>
            <person name="Gluck-Thaler E."/>
            <person name="Korotkin H.B."/>
            <person name="Matheny P.B."/>
            <person name="Slot J.C."/>
        </authorList>
    </citation>
    <scope>NUCLEOTIDE SEQUENCE [LARGE SCALE GENOMIC DNA]</scope>
    <source>
        <strain evidence="2 3">SRW20</strain>
    </source>
</reference>
<proteinExistence type="predicted"/>
<name>A0A409X804_9AGAR</name>
<dbReference type="Proteomes" id="UP000284706">
    <property type="component" value="Unassembled WGS sequence"/>
</dbReference>
<sequence length="58" mass="6510">RRPTAQPEIFGAPPPSQDLSVPHRPARSSRRPGSSLARSSRYRIMHNLGVMHYISQSD</sequence>
<dbReference type="EMBL" id="NHYE01003987">
    <property type="protein sequence ID" value="PPQ86896.1"/>
    <property type="molecule type" value="Genomic_DNA"/>
</dbReference>
<feature type="region of interest" description="Disordered" evidence="1">
    <location>
        <begin position="1"/>
        <end position="40"/>
    </location>
</feature>
<feature type="non-terminal residue" evidence="2">
    <location>
        <position position="1"/>
    </location>
</feature>
<accession>A0A409X804</accession>